<dbReference type="AlphaFoldDB" id="A0A1W1VKJ4"/>
<feature type="domain" description="Peptidase S9 prolyl oligopeptidase catalytic" evidence="2">
    <location>
        <begin position="52"/>
        <end position="226"/>
    </location>
</feature>
<dbReference type="PANTHER" id="PTHR22946">
    <property type="entry name" value="DIENELACTONE HYDROLASE DOMAIN-CONTAINING PROTEIN-RELATED"/>
    <property type="match status" value="1"/>
</dbReference>
<dbReference type="SUPFAM" id="SSF53474">
    <property type="entry name" value="alpha/beta-Hydrolases"/>
    <property type="match status" value="1"/>
</dbReference>
<dbReference type="EMBL" id="FWWR01000017">
    <property type="protein sequence ID" value="SMB93848.1"/>
    <property type="molecule type" value="Genomic_DNA"/>
</dbReference>
<gene>
    <name evidence="3" type="ORF">SAMN00017477_2148</name>
</gene>
<dbReference type="Proteomes" id="UP000192368">
    <property type="component" value="Unassembled WGS sequence"/>
</dbReference>
<dbReference type="OrthoDB" id="31158at2"/>
<evidence type="ECO:0000313" key="4">
    <source>
        <dbReference type="Proteomes" id="UP000192368"/>
    </source>
</evidence>
<protein>
    <recommendedName>
        <fullName evidence="2">Peptidase S9 prolyl oligopeptidase catalytic domain-containing protein</fullName>
    </recommendedName>
</protein>
<evidence type="ECO:0000256" key="1">
    <source>
        <dbReference type="ARBA" id="ARBA00022801"/>
    </source>
</evidence>
<dbReference type="InterPro" id="IPR050261">
    <property type="entry name" value="FrsA_esterase"/>
</dbReference>
<name>A0A1W1VKJ4_PEPAS</name>
<accession>A0A1W1VKJ4</accession>
<dbReference type="GO" id="GO:0008236">
    <property type="term" value="F:serine-type peptidase activity"/>
    <property type="evidence" value="ECO:0007669"/>
    <property type="project" value="InterPro"/>
</dbReference>
<dbReference type="RefSeq" id="WP_084231638.1">
    <property type="nucleotide sequence ID" value="NZ_FWWR01000017.1"/>
</dbReference>
<dbReference type="InterPro" id="IPR029058">
    <property type="entry name" value="AB_hydrolase_fold"/>
</dbReference>
<evidence type="ECO:0000259" key="2">
    <source>
        <dbReference type="Pfam" id="PF00326"/>
    </source>
</evidence>
<dbReference type="PANTHER" id="PTHR22946:SF9">
    <property type="entry name" value="POLYKETIDE TRANSFERASE AF380"/>
    <property type="match status" value="1"/>
</dbReference>
<dbReference type="Pfam" id="PF00326">
    <property type="entry name" value="Peptidase_S9"/>
    <property type="match status" value="1"/>
</dbReference>
<organism evidence="3 4">
    <name type="scientific">Peptoniphilus asaccharolyticus DSM 20463</name>
    <dbReference type="NCBI Taxonomy" id="573058"/>
    <lineage>
        <taxon>Bacteria</taxon>
        <taxon>Bacillati</taxon>
        <taxon>Bacillota</taxon>
        <taxon>Tissierellia</taxon>
        <taxon>Tissierellales</taxon>
        <taxon>Peptoniphilaceae</taxon>
        <taxon>Peptoniphilus</taxon>
    </lineage>
</organism>
<dbReference type="GO" id="GO:0006508">
    <property type="term" value="P:proteolysis"/>
    <property type="evidence" value="ECO:0007669"/>
    <property type="project" value="InterPro"/>
</dbReference>
<proteinExistence type="predicted"/>
<sequence length="255" mass="29458">MEFLKSNYTDITLIDVEGVPIYVVRPKGDFKTYKTIVFYHGWGSNAKNQIFRANILASYGYQVILPEARYHGERGKLDYDDVSVLRNRICEVIMHNIEEFPKIYRYMVQNLGVDEENIAVGGHSMGAITASGLFTFKQSLKVAMLFNGVCDWKWLVDAITKGDVSYESMRINEFMLQMNPKEHLENLVDREMILYNGEDDDVISPIAQESFYEAAKVVYSEKEKLRFTKWEATSHQLTTQMLESAIIALKEEIKF</sequence>
<dbReference type="InterPro" id="IPR001375">
    <property type="entry name" value="Peptidase_S9_cat"/>
</dbReference>
<dbReference type="GO" id="GO:0052689">
    <property type="term" value="F:carboxylic ester hydrolase activity"/>
    <property type="evidence" value="ECO:0007669"/>
    <property type="project" value="UniProtKB-ARBA"/>
</dbReference>
<keyword evidence="1" id="KW-0378">Hydrolase</keyword>
<reference evidence="4" key="1">
    <citation type="submission" date="2017-04" db="EMBL/GenBank/DDBJ databases">
        <authorList>
            <person name="Varghese N."/>
            <person name="Submissions S."/>
        </authorList>
    </citation>
    <scope>NUCLEOTIDE SEQUENCE [LARGE SCALE GENOMIC DNA]</scope>
    <source>
        <strain evidence="4">DSM 20463</strain>
    </source>
</reference>
<dbReference type="STRING" id="573058.SAMN00017477_2148"/>
<evidence type="ECO:0000313" key="3">
    <source>
        <dbReference type="EMBL" id="SMB93848.1"/>
    </source>
</evidence>
<dbReference type="Gene3D" id="3.40.50.1820">
    <property type="entry name" value="alpha/beta hydrolase"/>
    <property type="match status" value="1"/>
</dbReference>
<keyword evidence="4" id="KW-1185">Reference proteome</keyword>